<comment type="function">
    <text evidence="11">Acts as a transcriptional regulator. Probably redox-responsive. The apo- but not holo-form probably binds DNA.</text>
</comment>
<dbReference type="PANTHER" id="PTHR38839">
    <property type="entry name" value="TRANSCRIPTIONAL REGULATOR WHID-RELATED"/>
    <property type="match status" value="1"/>
</dbReference>
<dbReference type="InterPro" id="IPR000637">
    <property type="entry name" value="HMGI/Y_DNA-bd_CS"/>
</dbReference>
<evidence type="ECO:0000256" key="6">
    <source>
        <dbReference type="ARBA" id="ARBA00023014"/>
    </source>
</evidence>
<evidence type="ECO:0000256" key="8">
    <source>
        <dbReference type="ARBA" id="ARBA00023125"/>
    </source>
</evidence>
<feature type="binding site" evidence="11">
    <location>
        <position position="22"/>
    </location>
    <ligand>
        <name>[4Fe-4S] cluster</name>
        <dbReference type="ChEBI" id="CHEBI:49883"/>
    </ligand>
</feature>
<dbReference type="GO" id="GO:0047134">
    <property type="term" value="F:protein-disulfide reductase [NAD(P)H] activity"/>
    <property type="evidence" value="ECO:0007669"/>
    <property type="project" value="TreeGrafter"/>
</dbReference>
<feature type="binding site" evidence="11">
    <location>
        <position position="45"/>
    </location>
    <ligand>
        <name>[4Fe-4S] cluster</name>
        <dbReference type="ChEBI" id="CHEBI:49883"/>
    </ligand>
</feature>
<dbReference type="eggNOG" id="ENOG5032RVG">
    <property type="taxonomic scope" value="Bacteria"/>
</dbReference>
<keyword evidence="9 11" id="KW-1015">Disulfide bond</keyword>
<comment type="cofactor">
    <cofactor evidence="11">
        <name>[4Fe-4S] cluster</name>
        <dbReference type="ChEBI" id="CHEBI:49883"/>
    </cofactor>
    <text evidence="11">Binds 1 [4Fe-4S] cluster per subunit. Following nitrosylation of the [4Fe-4S] cluster binds 1 [4Fe-8(NO)] cluster per subunit.</text>
</comment>
<evidence type="ECO:0000256" key="4">
    <source>
        <dbReference type="ARBA" id="ARBA00022723"/>
    </source>
</evidence>
<feature type="domain" description="4Fe-4S Wbl-type" evidence="12">
    <location>
        <begin position="21"/>
        <end position="78"/>
    </location>
</feature>
<dbReference type="InterPro" id="IPR034768">
    <property type="entry name" value="4FE4S_WBL"/>
</dbReference>
<evidence type="ECO:0000259" key="12">
    <source>
        <dbReference type="PROSITE" id="PS51674"/>
    </source>
</evidence>
<comment type="PTM">
    <text evidence="11">Upon Fe-S cluster removal intramolecular disulfide bonds are formed.</text>
</comment>
<proteinExistence type="inferred from homology"/>
<comment type="PTM">
    <text evidence="11">The Fe-S cluster can be nitrosylated by nitric oxide (NO).</text>
</comment>
<dbReference type="KEGG" id="ica:Intca_3560"/>
<name>E6S6L6_INTC7</name>
<evidence type="ECO:0000256" key="5">
    <source>
        <dbReference type="ARBA" id="ARBA00023004"/>
    </source>
</evidence>
<evidence type="ECO:0000256" key="1">
    <source>
        <dbReference type="ARBA" id="ARBA00004496"/>
    </source>
</evidence>
<keyword evidence="7 11" id="KW-0805">Transcription regulation</keyword>
<dbReference type="InterPro" id="IPR003482">
    <property type="entry name" value="Whib"/>
</dbReference>
<evidence type="ECO:0000256" key="2">
    <source>
        <dbReference type="ARBA" id="ARBA00006597"/>
    </source>
</evidence>
<accession>E6S6L6</accession>
<keyword evidence="11" id="KW-0963">Cytoplasm</keyword>
<evidence type="ECO:0000256" key="11">
    <source>
        <dbReference type="HAMAP-Rule" id="MF_01479"/>
    </source>
</evidence>
<dbReference type="HOGENOM" id="CLU_106245_3_1_11"/>
<evidence type="ECO:0000313" key="14">
    <source>
        <dbReference type="Proteomes" id="UP000008914"/>
    </source>
</evidence>
<keyword evidence="6 11" id="KW-0411">Iron-sulfur</keyword>
<gene>
    <name evidence="11" type="primary">whiB</name>
    <name evidence="13" type="ordered locus">Intca_3560</name>
</gene>
<evidence type="ECO:0000256" key="3">
    <source>
        <dbReference type="ARBA" id="ARBA00022485"/>
    </source>
</evidence>
<comment type="subcellular location">
    <subcellularLocation>
        <location evidence="1 11">Cytoplasm</location>
    </subcellularLocation>
</comment>
<dbReference type="PROSITE" id="PS51674">
    <property type="entry name" value="4FE4S_WBL"/>
    <property type="match status" value="1"/>
</dbReference>
<protein>
    <recommendedName>
        <fullName evidence="11">Transcriptional regulator WhiB</fullName>
    </recommendedName>
</protein>
<dbReference type="STRING" id="710696.Intca_3560"/>
<keyword evidence="14" id="KW-1185">Reference proteome</keyword>
<evidence type="ECO:0000256" key="10">
    <source>
        <dbReference type="ARBA" id="ARBA00023163"/>
    </source>
</evidence>
<dbReference type="GO" id="GO:0005737">
    <property type="term" value="C:cytoplasm"/>
    <property type="evidence" value="ECO:0007669"/>
    <property type="project" value="UniProtKB-SubCell"/>
</dbReference>
<dbReference type="PROSITE" id="PS00354">
    <property type="entry name" value="HMGI_Y"/>
    <property type="match status" value="1"/>
</dbReference>
<evidence type="ECO:0000256" key="9">
    <source>
        <dbReference type="ARBA" id="ARBA00023157"/>
    </source>
</evidence>
<organism evidence="13 14">
    <name type="scientific">Intrasporangium calvum (strain ATCC 23552 / DSM 43043 / JCM 3097 / NBRC 12989 / NCIMB 10167 / NRRL B-3866 / 7 KIP)</name>
    <dbReference type="NCBI Taxonomy" id="710696"/>
    <lineage>
        <taxon>Bacteria</taxon>
        <taxon>Bacillati</taxon>
        <taxon>Actinomycetota</taxon>
        <taxon>Actinomycetes</taxon>
        <taxon>Micrococcales</taxon>
        <taxon>Intrasporangiaceae</taxon>
        <taxon>Intrasporangium</taxon>
    </lineage>
</organism>
<dbReference type="GO" id="GO:0003677">
    <property type="term" value="F:DNA binding"/>
    <property type="evidence" value="ECO:0007669"/>
    <property type="project" value="UniProtKB-UniRule"/>
</dbReference>
<dbReference type="EMBL" id="CP002343">
    <property type="protein sequence ID" value="ADU50033.1"/>
    <property type="molecule type" value="Genomic_DNA"/>
</dbReference>
<keyword evidence="4 11" id="KW-0479">Metal-binding</keyword>
<evidence type="ECO:0000256" key="7">
    <source>
        <dbReference type="ARBA" id="ARBA00023015"/>
    </source>
</evidence>
<dbReference type="OrthoDB" id="5244115at2"/>
<dbReference type="GO" id="GO:0045892">
    <property type="term" value="P:negative regulation of DNA-templated transcription"/>
    <property type="evidence" value="ECO:0007669"/>
    <property type="project" value="TreeGrafter"/>
</dbReference>
<dbReference type="PANTHER" id="PTHR38839:SF2">
    <property type="entry name" value="TRANSCRIPTIONAL REGULATOR WHIB7-RELATED"/>
    <property type="match status" value="1"/>
</dbReference>
<feature type="binding site" evidence="11">
    <location>
        <position position="48"/>
    </location>
    <ligand>
        <name>[4Fe-4S] cluster</name>
        <dbReference type="ChEBI" id="CHEBI:49883"/>
    </ligand>
</feature>
<reference evidence="13 14" key="1">
    <citation type="journal article" date="2010" name="Stand. Genomic Sci.">
        <title>Complete genome sequence of Intrasporangium calvum type strain (7 KIP).</title>
        <authorList>
            <person name="Del Rio T.G."/>
            <person name="Chertkov O."/>
            <person name="Yasawong M."/>
            <person name="Lucas S."/>
            <person name="Deshpande S."/>
            <person name="Cheng J.F."/>
            <person name="Detter C."/>
            <person name="Tapia R."/>
            <person name="Han C."/>
            <person name="Goodwin L."/>
            <person name="Pitluck S."/>
            <person name="Liolios K."/>
            <person name="Ivanova N."/>
            <person name="Mavromatis K."/>
            <person name="Pati A."/>
            <person name="Chen A."/>
            <person name="Palaniappan K."/>
            <person name="Land M."/>
            <person name="Hauser L."/>
            <person name="Chang Y.J."/>
            <person name="Jeffries C.D."/>
            <person name="Rohde M."/>
            <person name="Pukall R."/>
            <person name="Sikorski J."/>
            <person name="Goker M."/>
            <person name="Woyke T."/>
            <person name="Bristow J."/>
            <person name="Eisen J.A."/>
            <person name="Markowitz V."/>
            <person name="Hugenholtz P."/>
            <person name="Kyrpides N.C."/>
            <person name="Klenk H.P."/>
            <person name="Lapidus A."/>
        </authorList>
    </citation>
    <scope>NUCLEOTIDE SEQUENCE [LARGE SCALE GENOMIC DNA]</scope>
    <source>
        <strain evidence="14">ATCC 23552 / DSM 43043 / JCM 3097 / NBRC 12989 / 7 KIP</strain>
    </source>
</reference>
<keyword evidence="5 11" id="KW-0408">Iron</keyword>
<dbReference type="GO" id="GO:0035731">
    <property type="term" value="F:dinitrosyl-iron complex binding"/>
    <property type="evidence" value="ECO:0007669"/>
    <property type="project" value="UniProtKB-UniRule"/>
</dbReference>
<dbReference type="Pfam" id="PF02467">
    <property type="entry name" value="Whib"/>
    <property type="match status" value="1"/>
</dbReference>
<keyword evidence="3 11" id="KW-0004">4Fe-4S</keyword>
<dbReference type="AlphaFoldDB" id="E6S6L6"/>
<dbReference type="GO" id="GO:0046872">
    <property type="term" value="F:metal ion binding"/>
    <property type="evidence" value="ECO:0007669"/>
    <property type="project" value="UniProtKB-KW"/>
</dbReference>
<comment type="similarity">
    <text evidence="2 11">Belongs to the WhiB family.</text>
</comment>
<keyword evidence="10 11" id="KW-0804">Transcription</keyword>
<dbReference type="GO" id="GO:0051539">
    <property type="term" value="F:4 iron, 4 sulfur cluster binding"/>
    <property type="evidence" value="ECO:0007669"/>
    <property type="project" value="UniProtKB-UniRule"/>
</dbReference>
<feature type="binding site" evidence="11">
    <location>
        <position position="54"/>
    </location>
    <ligand>
        <name>[4Fe-4S] cluster</name>
        <dbReference type="ChEBI" id="CHEBI:49883"/>
    </ligand>
</feature>
<keyword evidence="8 11" id="KW-0238">DNA-binding</keyword>
<dbReference type="RefSeq" id="WP_013494340.1">
    <property type="nucleotide sequence ID" value="NC_014830.1"/>
</dbReference>
<sequence>MKESKQPHLDGEVLHHGETIPCREYDAELWFAERPEEVELAKALCGACPLRAECLAGALDRGEPWGVWGGQLIVDGAVVAFKRPRGRPRKRPVAA</sequence>
<dbReference type="HAMAP" id="MF_01479">
    <property type="entry name" value="WhiB"/>
    <property type="match status" value="1"/>
</dbReference>
<dbReference type="GO" id="GO:0045454">
    <property type="term" value="P:cell redox homeostasis"/>
    <property type="evidence" value="ECO:0007669"/>
    <property type="project" value="TreeGrafter"/>
</dbReference>
<dbReference type="Proteomes" id="UP000008914">
    <property type="component" value="Chromosome"/>
</dbReference>
<evidence type="ECO:0000313" key="13">
    <source>
        <dbReference type="EMBL" id="ADU50033.1"/>
    </source>
</evidence>